<sequence>MQCATRRDRLGCAVFTGNTGLWKGDAACRPGIPPMRCRAGGAAGLDPLPILLALPLPSSRARVFEGGGGRWATGGGVDQPGRLPRM</sequence>
<protein>
    <submittedName>
        <fullName evidence="2">Uncharacterized protein</fullName>
    </submittedName>
</protein>
<dbReference type="EMBL" id="ADVL01000278">
    <property type="protein sequence ID" value="EFH12102.1"/>
    <property type="molecule type" value="Genomic_DNA"/>
</dbReference>
<keyword evidence="3" id="KW-1185">Reference proteome</keyword>
<dbReference type="AlphaFoldDB" id="D5RKS2"/>
<comment type="caution">
    <text evidence="2">The sequence shown here is derived from an EMBL/GenBank/DDBJ whole genome shotgun (WGS) entry which is preliminary data.</text>
</comment>
<organism evidence="2 3">
    <name type="scientific">Pseudoroseomonas cervicalis ATCC 49957</name>
    <dbReference type="NCBI Taxonomy" id="525371"/>
    <lineage>
        <taxon>Bacteria</taxon>
        <taxon>Pseudomonadati</taxon>
        <taxon>Pseudomonadota</taxon>
        <taxon>Alphaproteobacteria</taxon>
        <taxon>Acetobacterales</taxon>
        <taxon>Roseomonadaceae</taxon>
        <taxon>Roseomonas</taxon>
    </lineage>
</organism>
<feature type="compositionally biased region" description="Gly residues" evidence="1">
    <location>
        <begin position="67"/>
        <end position="78"/>
    </location>
</feature>
<evidence type="ECO:0000313" key="3">
    <source>
        <dbReference type="Proteomes" id="UP000005324"/>
    </source>
</evidence>
<dbReference type="HOGENOM" id="CLU_2495901_0_0_5"/>
<dbReference type="Proteomes" id="UP000005324">
    <property type="component" value="Unassembled WGS sequence"/>
</dbReference>
<proteinExistence type="predicted"/>
<gene>
    <name evidence="2" type="ORF">HMPREF0731_1682</name>
</gene>
<evidence type="ECO:0000256" key="1">
    <source>
        <dbReference type="SAM" id="MobiDB-lite"/>
    </source>
</evidence>
<name>D5RKS2_9PROT</name>
<reference evidence="2 3" key="1">
    <citation type="submission" date="2010-04" db="EMBL/GenBank/DDBJ databases">
        <authorList>
            <person name="Qin X."/>
            <person name="Bachman B."/>
            <person name="Battles P."/>
            <person name="Bell A."/>
            <person name="Bess C."/>
            <person name="Bickham C."/>
            <person name="Chaboub L."/>
            <person name="Chen D."/>
            <person name="Coyle M."/>
            <person name="Deiros D.R."/>
            <person name="Dinh H."/>
            <person name="Forbes L."/>
            <person name="Fowler G."/>
            <person name="Francisco L."/>
            <person name="Fu Q."/>
            <person name="Gubbala S."/>
            <person name="Hale W."/>
            <person name="Han Y."/>
            <person name="Hemphill L."/>
            <person name="Highlander S.K."/>
            <person name="Hirani K."/>
            <person name="Hogues M."/>
            <person name="Jackson L."/>
            <person name="Jakkamsetti A."/>
            <person name="Javaid M."/>
            <person name="Jiang H."/>
            <person name="Korchina V."/>
            <person name="Kovar C."/>
            <person name="Lara F."/>
            <person name="Lee S."/>
            <person name="Mata R."/>
            <person name="Mathew T."/>
            <person name="Moen C."/>
            <person name="Morales K."/>
            <person name="Munidasa M."/>
            <person name="Nazareth L."/>
            <person name="Ngo R."/>
            <person name="Nguyen L."/>
            <person name="Okwuonu G."/>
            <person name="Ongeri F."/>
            <person name="Patil S."/>
            <person name="Petrosino J."/>
            <person name="Pham C."/>
            <person name="Pham P."/>
            <person name="Pu L.-L."/>
            <person name="Puazo M."/>
            <person name="Raj R."/>
            <person name="Reid J."/>
            <person name="Rouhana J."/>
            <person name="Saada N."/>
            <person name="Shang Y."/>
            <person name="Simmons D."/>
            <person name="Thornton R."/>
            <person name="Warren J."/>
            <person name="Weissenberger G."/>
            <person name="Zhang J."/>
            <person name="Zhang L."/>
            <person name="Zhou C."/>
            <person name="Zhu D."/>
            <person name="Muzny D."/>
            <person name="Worley K."/>
            <person name="Gibbs R."/>
        </authorList>
    </citation>
    <scope>NUCLEOTIDE SEQUENCE [LARGE SCALE GENOMIC DNA]</scope>
    <source>
        <strain evidence="2 3">ATCC 49957</strain>
    </source>
</reference>
<feature type="region of interest" description="Disordered" evidence="1">
    <location>
        <begin position="67"/>
        <end position="86"/>
    </location>
</feature>
<evidence type="ECO:0000313" key="2">
    <source>
        <dbReference type="EMBL" id="EFH12102.1"/>
    </source>
</evidence>
<accession>D5RKS2</accession>